<dbReference type="InterPro" id="IPR017441">
    <property type="entry name" value="Protein_kinase_ATP_BS"/>
</dbReference>
<dbReference type="Gene3D" id="1.10.510.10">
    <property type="entry name" value="Transferase(Phosphotransferase) domain 1"/>
    <property type="match status" value="1"/>
</dbReference>
<evidence type="ECO:0000256" key="8">
    <source>
        <dbReference type="ARBA" id="ARBA00022840"/>
    </source>
</evidence>
<keyword evidence="3 11" id="KW-0245">EGF-like domain</keyword>
<dbReference type="FunFam" id="3.30.200.20:FF:000459">
    <property type="entry name" value="Wall-associated receptor kinase-like 8"/>
    <property type="match status" value="1"/>
</dbReference>
<feature type="domain" description="EGF-like" evidence="15">
    <location>
        <begin position="407"/>
        <end position="449"/>
    </location>
</feature>
<dbReference type="SMART" id="SM00179">
    <property type="entry name" value="EGF_CA"/>
    <property type="match status" value="1"/>
</dbReference>
<reference evidence="17" key="2">
    <citation type="journal article" date="2018" name="Plant J.">
        <title>The Sorghum bicolor reference genome: improved assembly, gene annotations, a transcriptome atlas, and signatures of genome organization.</title>
        <authorList>
            <person name="McCormick R.F."/>
            <person name="Truong S.K."/>
            <person name="Sreedasyam A."/>
            <person name="Jenkins J."/>
            <person name="Shu S."/>
            <person name="Sims D."/>
            <person name="Kennedy M."/>
            <person name="Amirebrahimi M."/>
            <person name="Weers B.D."/>
            <person name="McKinley B."/>
            <person name="Mattison A."/>
            <person name="Morishige D.T."/>
            <person name="Grimwood J."/>
            <person name="Schmutz J."/>
            <person name="Mullet J.E."/>
        </authorList>
    </citation>
    <scope>NUCLEOTIDE SEQUENCE [LARGE SCALE GENOMIC DNA]</scope>
    <source>
        <strain evidence="17">cv. BTx623</strain>
    </source>
</reference>
<dbReference type="Gene3D" id="3.30.200.20">
    <property type="entry name" value="Phosphorylase Kinase, domain 1"/>
    <property type="match status" value="1"/>
</dbReference>
<dbReference type="InterPro" id="IPR018097">
    <property type="entry name" value="EGF_Ca-bd_CS"/>
</dbReference>
<evidence type="ECO:0000313" key="17">
    <source>
        <dbReference type="Proteomes" id="UP000000768"/>
    </source>
</evidence>
<keyword evidence="13" id="KW-0812">Transmembrane</keyword>
<evidence type="ECO:0000256" key="6">
    <source>
        <dbReference type="ARBA" id="ARBA00022741"/>
    </source>
</evidence>
<dbReference type="PROSITE" id="PS00108">
    <property type="entry name" value="PROTEIN_KINASE_ST"/>
    <property type="match status" value="1"/>
</dbReference>
<evidence type="ECO:0000259" key="14">
    <source>
        <dbReference type="PROSITE" id="PS50011"/>
    </source>
</evidence>
<dbReference type="InterPro" id="IPR045274">
    <property type="entry name" value="WAK-like"/>
</dbReference>
<dbReference type="InterPro" id="IPR049883">
    <property type="entry name" value="NOTCH1_EGF-like"/>
</dbReference>
<dbReference type="Proteomes" id="UP000000768">
    <property type="component" value="Chromosome 3"/>
</dbReference>
<dbReference type="GO" id="GO:0030247">
    <property type="term" value="F:polysaccharide binding"/>
    <property type="evidence" value="ECO:0007669"/>
    <property type="project" value="InterPro"/>
</dbReference>
<comment type="subcellular location">
    <subcellularLocation>
        <location evidence="1">Membrane</location>
        <topology evidence="1">Single-pass type I membrane protein</topology>
    </subcellularLocation>
</comment>
<evidence type="ECO:0000256" key="2">
    <source>
        <dbReference type="ARBA" id="ARBA00022527"/>
    </source>
</evidence>
<dbReference type="ExpressionAtlas" id="A0A1B6Q3K0">
    <property type="expression patterns" value="baseline and differential"/>
</dbReference>
<dbReference type="GO" id="GO:0005524">
    <property type="term" value="F:ATP binding"/>
    <property type="evidence" value="ECO:0007669"/>
    <property type="project" value="UniProtKB-UniRule"/>
</dbReference>
<dbReference type="InterPro" id="IPR000152">
    <property type="entry name" value="EGF-type_Asp/Asn_hydroxyl_site"/>
</dbReference>
<dbReference type="FunCoup" id="A0A1B6Q3K0">
    <property type="interactions" value="19"/>
</dbReference>
<dbReference type="PROSITE" id="PS00107">
    <property type="entry name" value="PROTEIN_KINASE_ATP"/>
    <property type="match status" value="1"/>
</dbReference>
<dbReference type="AlphaFoldDB" id="A0A1B6Q3K0"/>
<dbReference type="InterPro" id="IPR025287">
    <property type="entry name" value="WAK_GUB"/>
</dbReference>
<evidence type="ECO:0000313" key="16">
    <source>
        <dbReference type="EMBL" id="KXG32493.2"/>
    </source>
</evidence>
<dbReference type="FunFam" id="1.10.510.10:FF:000084">
    <property type="entry name" value="Wall-associated receptor kinase 2"/>
    <property type="match status" value="1"/>
</dbReference>
<dbReference type="FunFam" id="2.10.25.10:FF:000002">
    <property type="entry name" value="Latent-transforming growth factor beta-binding protein 3"/>
    <property type="match status" value="1"/>
</dbReference>
<dbReference type="Pfam" id="PF00069">
    <property type="entry name" value="Pkinase"/>
    <property type="match status" value="1"/>
</dbReference>
<keyword evidence="13" id="KW-0472">Membrane</keyword>
<keyword evidence="6 12" id="KW-0547">Nucleotide-binding</keyword>
<evidence type="ECO:0000256" key="13">
    <source>
        <dbReference type="SAM" id="Phobius"/>
    </source>
</evidence>
<evidence type="ECO:0000256" key="10">
    <source>
        <dbReference type="ARBA" id="ARBA00023180"/>
    </source>
</evidence>
<dbReference type="InterPro" id="IPR011009">
    <property type="entry name" value="Kinase-like_dom_sf"/>
</dbReference>
<reference evidence="16 17" key="1">
    <citation type="journal article" date="2009" name="Nature">
        <title>The Sorghum bicolor genome and the diversification of grasses.</title>
        <authorList>
            <person name="Paterson A.H."/>
            <person name="Bowers J.E."/>
            <person name="Bruggmann R."/>
            <person name="Dubchak I."/>
            <person name="Grimwood J."/>
            <person name="Gundlach H."/>
            <person name="Haberer G."/>
            <person name="Hellsten U."/>
            <person name="Mitros T."/>
            <person name="Poliakov A."/>
            <person name="Schmutz J."/>
            <person name="Spannagl M."/>
            <person name="Tang H."/>
            <person name="Wang X."/>
            <person name="Wicker T."/>
            <person name="Bharti A.K."/>
            <person name="Chapman J."/>
            <person name="Feltus F.A."/>
            <person name="Gowik U."/>
            <person name="Grigoriev I.V."/>
            <person name="Lyons E."/>
            <person name="Maher C.A."/>
            <person name="Martis M."/>
            <person name="Narechania A."/>
            <person name="Otillar R.P."/>
            <person name="Penning B.W."/>
            <person name="Salamov A.A."/>
            <person name="Wang Y."/>
            <person name="Zhang L."/>
            <person name="Carpita N.C."/>
            <person name="Freeling M."/>
            <person name="Gingle A.R."/>
            <person name="Hash C.T."/>
            <person name="Keller B."/>
            <person name="Klein P."/>
            <person name="Kresovich S."/>
            <person name="McCann M.C."/>
            <person name="Ming R."/>
            <person name="Peterson D.G."/>
            <person name="Mehboob-ur-Rahman"/>
            <person name="Ware D."/>
            <person name="Westhoff P."/>
            <person name="Mayer K.F."/>
            <person name="Messing J."/>
            <person name="Rokhsar D.S."/>
        </authorList>
    </citation>
    <scope>NUCLEOTIDE SEQUENCE [LARGE SCALE GENOMIC DNA]</scope>
    <source>
        <strain evidence="17">cv. BTx623</strain>
    </source>
</reference>
<dbReference type="InParanoid" id="A0A1B6Q3K0"/>
<dbReference type="SMART" id="SM00181">
    <property type="entry name" value="EGF"/>
    <property type="match status" value="2"/>
</dbReference>
<keyword evidence="13" id="KW-1133">Transmembrane helix</keyword>
<dbReference type="PANTHER" id="PTHR27005:SF281">
    <property type="entry name" value="OS01G0364800 PROTEIN"/>
    <property type="match status" value="1"/>
</dbReference>
<dbReference type="SUPFAM" id="SSF57196">
    <property type="entry name" value="EGF/Laminin"/>
    <property type="match status" value="1"/>
</dbReference>
<evidence type="ECO:0000256" key="3">
    <source>
        <dbReference type="ARBA" id="ARBA00022536"/>
    </source>
</evidence>
<dbReference type="PANTHER" id="PTHR27005">
    <property type="entry name" value="WALL-ASSOCIATED RECEPTOR KINASE-LIKE 21"/>
    <property type="match status" value="1"/>
</dbReference>
<feature type="transmembrane region" description="Helical" evidence="13">
    <location>
        <begin position="452"/>
        <end position="476"/>
    </location>
</feature>
<dbReference type="Pfam" id="PF07645">
    <property type="entry name" value="EGF_CA"/>
    <property type="match status" value="1"/>
</dbReference>
<dbReference type="InterPro" id="IPR000742">
    <property type="entry name" value="EGF"/>
</dbReference>
<sequence length="850" mass="94365">MELARTHGARAVLPLCAPASQLCALVAAGHCSPRAPMAAGPSSPAPAHSHGRAELPLCEVVAAGTRRWLARCHCKCLFLAFVGTWRRDRRRAAKKKWHHHFGQEETYCCNTIFEEPVTMASMLLLGVAVMLYLASTSAQPAPGCQARCGDVEIPYPFGIGKDCAIDAGFKINCNTTASGIKKPFIGNVEVLNISVSRGKTRALNKMSTYCYDHTTTKMEENLWWLDFSKWPYRFSNTDNRFMVIGCNTLAYIYNINNRTGYTTACASVCASPRALTNGSCLGVGCCQNDIPNGLTRYDVQFYSVYNDSDSWRFNPCSYAALVESETFNFSSEYITTMKFNETYGGHQPLVLDWAIGNVTCDVARSLPSYACRDRQSLCVDSVNGPGYLCTCPKGYKGNPYLSDGCTDVDECKENPSQCPKGATCRNTAGDYRCSCPPGRKFSKDTNSCNPDIHLIIGVCISSIVLVIIIFCIRLIFERRKLSNIKQQYFQQHGGLLLFEKMKSDQGLAFTVFTEAEIEQATNKFDSSQILGHGGHGTVYKGIMRDDIPAAIKRCALIDDRHKKEFGKEMLILSQINHKNIVKLLGCCLEVEVPMLVYEFIPNGTLFDLIHGKNRTLHIPFSSLLRIVNEAADGLAFLHSYANPPILHGDVKSSNILLDENYMAKVSDFGASILAPTDEAQFVTMVQGTCGYLDPEYMQTCRLTDKSDVYSFGVVLLEVLTGQMPLKLESNELQRSLSSNFLLAMKENNLDSMLDSQIKGNENIELLRGLAELAKHCLDMCGDNRPSMKEVSDELSRLRKLSKHPWIQRDTELESFLGGQSMNSFGIDQSTEYSGKVEEMAINPSSSYYVR</sequence>
<dbReference type="PROSITE" id="PS00010">
    <property type="entry name" value="ASX_HYDROXYL"/>
    <property type="match status" value="1"/>
</dbReference>
<dbReference type="PROSITE" id="PS50026">
    <property type="entry name" value="EGF_3"/>
    <property type="match status" value="1"/>
</dbReference>
<dbReference type="InterPro" id="IPR008271">
    <property type="entry name" value="Ser/Thr_kinase_AS"/>
</dbReference>
<feature type="binding site" evidence="12">
    <location>
        <position position="552"/>
    </location>
    <ligand>
        <name>ATP</name>
        <dbReference type="ChEBI" id="CHEBI:30616"/>
    </ligand>
</feature>
<evidence type="ECO:0000256" key="5">
    <source>
        <dbReference type="ARBA" id="ARBA00022729"/>
    </source>
</evidence>
<keyword evidence="7" id="KW-0418">Kinase</keyword>
<gene>
    <name evidence="16" type="ORF">SORBI_3003G161700</name>
</gene>
<evidence type="ECO:0000256" key="4">
    <source>
        <dbReference type="ARBA" id="ARBA00022679"/>
    </source>
</evidence>
<dbReference type="PROSITE" id="PS01187">
    <property type="entry name" value="EGF_CA"/>
    <property type="match status" value="1"/>
</dbReference>
<proteinExistence type="predicted"/>
<keyword evidence="5" id="KW-0732">Signal</keyword>
<dbReference type="EMBL" id="CM000762">
    <property type="protein sequence ID" value="KXG32493.2"/>
    <property type="molecule type" value="Genomic_DNA"/>
</dbReference>
<dbReference type="SUPFAM" id="SSF56112">
    <property type="entry name" value="Protein kinase-like (PK-like)"/>
    <property type="match status" value="1"/>
</dbReference>
<accession>A0A1B6Q3K0</accession>
<keyword evidence="17" id="KW-1185">Reference proteome</keyword>
<evidence type="ECO:0000256" key="1">
    <source>
        <dbReference type="ARBA" id="ARBA00004479"/>
    </source>
</evidence>
<comment type="caution">
    <text evidence="11">Lacks conserved residue(s) required for the propagation of feature annotation.</text>
</comment>
<keyword evidence="9" id="KW-1015">Disulfide bond</keyword>
<evidence type="ECO:0000256" key="7">
    <source>
        <dbReference type="ARBA" id="ARBA00022777"/>
    </source>
</evidence>
<dbReference type="CDD" id="cd00054">
    <property type="entry name" value="EGF_CA"/>
    <property type="match status" value="1"/>
</dbReference>
<dbReference type="SMART" id="SM00220">
    <property type="entry name" value="S_TKc"/>
    <property type="match status" value="1"/>
</dbReference>
<dbReference type="InterPro" id="IPR000719">
    <property type="entry name" value="Prot_kinase_dom"/>
</dbReference>
<dbReference type="Pfam" id="PF13947">
    <property type="entry name" value="GUB_WAK_bind"/>
    <property type="match status" value="1"/>
</dbReference>
<organism evidence="16 17">
    <name type="scientific">Sorghum bicolor</name>
    <name type="common">Sorghum</name>
    <name type="synonym">Sorghum vulgare</name>
    <dbReference type="NCBI Taxonomy" id="4558"/>
    <lineage>
        <taxon>Eukaryota</taxon>
        <taxon>Viridiplantae</taxon>
        <taxon>Streptophyta</taxon>
        <taxon>Embryophyta</taxon>
        <taxon>Tracheophyta</taxon>
        <taxon>Spermatophyta</taxon>
        <taxon>Magnoliopsida</taxon>
        <taxon>Liliopsida</taxon>
        <taxon>Poales</taxon>
        <taxon>Poaceae</taxon>
        <taxon>PACMAD clade</taxon>
        <taxon>Panicoideae</taxon>
        <taxon>Andropogonodae</taxon>
        <taxon>Andropogoneae</taxon>
        <taxon>Sorghinae</taxon>
        <taxon>Sorghum</taxon>
    </lineage>
</organism>
<keyword evidence="2" id="KW-0723">Serine/threonine-protein kinase</keyword>
<dbReference type="Gramene" id="KXG32493">
    <property type="protein sequence ID" value="KXG32493"/>
    <property type="gene ID" value="SORBI_3003G161700"/>
</dbReference>
<evidence type="ECO:0000259" key="15">
    <source>
        <dbReference type="PROSITE" id="PS50026"/>
    </source>
</evidence>
<evidence type="ECO:0000256" key="9">
    <source>
        <dbReference type="ARBA" id="ARBA00023157"/>
    </source>
</evidence>
<keyword evidence="8 12" id="KW-0067">ATP-binding</keyword>
<dbReference type="GO" id="GO:0007166">
    <property type="term" value="P:cell surface receptor signaling pathway"/>
    <property type="evidence" value="ECO:0000318"/>
    <property type="project" value="GO_Central"/>
</dbReference>
<dbReference type="InterPro" id="IPR001881">
    <property type="entry name" value="EGF-like_Ca-bd_dom"/>
</dbReference>
<evidence type="ECO:0000256" key="12">
    <source>
        <dbReference type="PROSITE-ProRule" id="PRU10141"/>
    </source>
</evidence>
<dbReference type="GO" id="GO:0005886">
    <property type="term" value="C:plasma membrane"/>
    <property type="evidence" value="ECO:0000318"/>
    <property type="project" value="GO_Central"/>
</dbReference>
<protein>
    <recommendedName>
        <fullName evidence="18">Protein kinase domain-containing protein</fullName>
    </recommendedName>
</protein>
<keyword evidence="4" id="KW-0808">Transferase</keyword>
<name>A0A1B6Q3K0_SORBI</name>
<keyword evidence="10" id="KW-0325">Glycoprotein</keyword>
<evidence type="ECO:0000256" key="11">
    <source>
        <dbReference type="PROSITE-ProRule" id="PRU00076"/>
    </source>
</evidence>
<dbReference type="GO" id="GO:0004674">
    <property type="term" value="F:protein serine/threonine kinase activity"/>
    <property type="evidence" value="ECO:0007669"/>
    <property type="project" value="UniProtKB-KW"/>
</dbReference>
<evidence type="ECO:0008006" key="18">
    <source>
        <dbReference type="Google" id="ProtNLM"/>
    </source>
</evidence>
<dbReference type="GO" id="GO:0005509">
    <property type="term" value="F:calcium ion binding"/>
    <property type="evidence" value="ECO:0007669"/>
    <property type="project" value="InterPro"/>
</dbReference>
<dbReference type="Gene3D" id="2.10.25.10">
    <property type="entry name" value="Laminin"/>
    <property type="match status" value="2"/>
</dbReference>
<feature type="domain" description="Protein kinase" evidence="14">
    <location>
        <begin position="524"/>
        <end position="806"/>
    </location>
</feature>
<dbReference type="PROSITE" id="PS50011">
    <property type="entry name" value="PROTEIN_KINASE_DOM"/>
    <property type="match status" value="1"/>
</dbReference>